<dbReference type="GO" id="GO:0003677">
    <property type="term" value="F:DNA binding"/>
    <property type="evidence" value="ECO:0007669"/>
    <property type="project" value="UniProtKB-KW"/>
</dbReference>
<protein>
    <submittedName>
        <fullName evidence="4">DNA-binding transcriptional regulator, XRE-family HTH domain</fullName>
    </submittedName>
</protein>
<dbReference type="PROSITE" id="PS50943">
    <property type="entry name" value="HTH_CROC1"/>
    <property type="match status" value="1"/>
</dbReference>
<organism evidence="4 5">
    <name type="scientific">Streptococcus gallolyticus</name>
    <dbReference type="NCBI Taxonomy" id="315405"/>
    <lineage>
        <taxon>Bacteria</taxon>
        <taxon>Bacillati</taxon>
        <taxon>Bacillota</taxon>
        <taxon>Bacilli</taxon>
        <taxon>Lactobacillales</taxon>
        <taxon>Streptococcaceae</taxon>
        <taxon>Streptococcus</taxon>
    </lineage>
</organism>
<evidence type="ECO:0000313" key="4">
    <source>
        <dbReference type="EMBL" id="SFU69421.1"/>
    </source>
</evidence>
<dbReference type="Gene3D" id="1.10.260.40">
    <property type="entry name" value="lambda repressor-like DNA-binding domains"/>
    <property type="match status" value="1"/>
</dbReference>
<dbReference type="EMBL" id="FPBN01000004">
    <property type="protein sequence ID" value="SFU69421.1"/>
    <property type="molecule type" value="Genomic_DNA"/>
</dbReference>
<dbReference type="SMART" id="SM00530">
    <property type="entry name" value="HTH_XRE"/>
    <property type="match status" value="1"/>
</dbReference>
<dbReference type="InterPro" id="IPR010982">
    <property type="entry name" value="Lambda_DNA-bd_dom_sf"/>
</dbReference>
<reference evidence="5" key="1">
    <citation type="submission" date="2016-10" db="EMBL/GenBank/DDBJ databases">
        <authorList>
            <person name="Varghese N."/>
            <person name="Submissions S."/>
        </authorList>
    </citation>
    <scope>NUCLEOTIDE SEQUENCE [LARGE SCALE GENOMIC DNA]</scope>
    <source>
        <strain evidence="5">LMG 15572</strain>
    </source>
</reference>
<evidence type="ECO:0000259" key="3">
    <source>
        <dbReference type="PROSITE" id="PS50943"/>
    </source>
</evidence>
<keyword evidence="5" id="KW-1185">Reference proteome</keyword>
<sequence>MTNFSTRLKELRKSKKNTQQDLANILDLKRNNIAKWETGKATPDFEIIQKIADYFEVNVNYLLGTSDEKESLIRDLENKDSIYLIIYVALKKHISIPIIEKAIQAIELPQSMKDELYFILEMIDSNERQLRWWEANKNGSNLKATNEN</sequence>
<keyword evidence="2" id="KW-0175">Coiled coil</keyword>
<accession>A0A1I7I930</accession>
<evidence type="ECO:0000256" key="2">
    <source>
        <dbReference type="SAM" id="Coils"/>
    </source>
</evidence>
<dbReference type="AlphaFoldDB" id="A0A1I7I930"/>
<proteinExistence type="predicted"/>
<feature type="coiled-coil region" evidence="2">
    <location>
        <begin position="1"/>
        <end position="28"/>
    </location>
</feature>
<dbReference type="PANTHER" id="PTHR46558">
    <property type="entry name" value="TRACRIPTIONAL REGULATORY PROTEIN-RELATED-RELATED"/>
    <property type="match status" value="1"/>
</dbReference>
<name>A0A1I7I930_9STRE</name>
<keyword evidence="1 4" id="KW-0238">DNA-binding</keyword>
<dbReference type="CDD" id="cd00093">
    <property type="entry name" value="HTH_XRE"/>
    <property type="match status" value="1"/>
</dbReference>
<feature type="domain" description="HTH cro/C1-type" evidence="3">
    <location>
        <begin position="8"/>
        <end position="62"/>
    </location>
</feature>
<dbReference type="Pfam" id="PF01381">
    <property type="entry name" value="HTH_3"/>
    <property type="match status" value="1"/>
</dbReference>
<dbReference type="RefSeq" id="WP_074581964.1">
    <property type="nucleotide sequence ID" value="NZ_FNFJ01000004.1"/>
</dbReference>
<evidence type="ECO:0000313" key="5">
    <source>
        <dbReference type="Proteomes" id="UP000183629"/>
    </source>
</evidence>
<dbReference type="PANTHER" id="PTHR46558:SF11">
    <property type="entry name" value="HTH-TYPE TRANSCRIPTIONAL REGULATOR XRE"/>
    <property type="match status" value="1"/>
</dbReference>
<evidence type="ECO:0000256" key="1">
    <source>
        <dbReference type="ARBA" id="ARBA00023125"/>
    </source>
</evidence>
<dbReference type="SUPFAM" id="SSF47413">
    <property type="entry name" value="lambda repressor-like DNA-binding domains"/>
    <property type="match status" value="1"/>
</dbReference>
<gene>
    <name evidence="4" type="ORF">SAMN05660328_104113</name>
</gene>
<dbReference type="InterPro" id="IPR001387">
    <property type="entry name" value="Cro/C1-type_HTH"/>
</dbReference>
<dbReference type="Proteomes" id="UP000183629">
    <property type="component" value="Unassembled WGS sequence"/>
</dbReference>